<feature type="non-terminal residue" evidence="1">
    <location>
        <position position="106"/>
    </location>
</feature>
<organism evidence="1 2">
    <name type="scientific">Adiantum capillus-veneris</name>
    <name type="common">Maidenhair fern</name>
    <dbReference type="NCBI Taxonomy" id="13818"/>
    <lineage>
        <taxon>Eukaryota</taxon>
        <taxon>Viridiplantae</taxon>
        <taxon>Streptophyta</taxon>
        <taxon>Embryophyta</taxon>
        <taxon>Tracheophyta</taxon>
        <taxon>Polypodiopsida</taxon>
        <taxon>Polypodiidae</taxon>
        <taxon>Polypodiales</taxon>
        <taxon>Pteridineae</taxon>
        <taxon>Pteridaceae</taxon>
        <taxon>Vittarioideae</taxon>
        <taxon>Adiantum</taxon>
    </lineage>
</organism>
<sequence length="106" mass="12067">DQMDEEDETRMVHLSETQPDDSFAMVEDARIDRIEDALAAILKELLGDQSRNTSSLRSEVIEAIHNSRNTIEEYAINVADVQVTKLEEQIFSFGKELMALKAQVNR</sequence>
<proteinExistence type="predicted"/>
<protein>
    <submittedName>
        <fullName evidence="1">Uncharacterized protein</fullName>
    </submittedName>
</protein>
<keyword evidence="2" id="KW-1185">Reference proteome</keyword>
<accession>A0A9D4Z4L2</accession>
<feature type="non-terminal residue" evidence="1">
    <location>
        <position position="1"/>
    </location>
</feature>
<dbReference type="EMBL" id="JABFUD020000025">
    <property type="protein sequence ID" value="KAI5059606.1"/>
    <property type="molecule type" value="Genomic_DNA"/>
</dbReference>
<dbReference type="AlphaFoldDB" id="A0A9D4Z4L2"/>
<reference evidence="1" key="1">
    <citation type="submission" date="2021-01" db="EMBL/GenBank/DDBJ databases">
        <title>Adiantum capillus-veneris genome.</title>
        <authorList>
            <person name="Fang Y."/>
            <person name="Liao Q."/>
        </authorList>
    </citation>
    <scope>NUCLEOTIDE SEQUENCE</scope>
    <source>
        <strain evidence="1">H3</strain>
        <tissue evidence="1">Leaf</tissue>
    </source>
</reference>
<gene>
    <name evidence="1" type="ORF">GOP47_0025925</name>
</gene>
<evidence type="ECO:0000313" key="2">
    <source>
        <dbReference type="Proteomes" id="UP000886520"/>
    </source>
</evidence>
<name>A0A9D4Z4L2_ADICA</name>
<dbReference type="Proteomes" id="UP000886520">
    <property type="component" value="Chromosome 25"/>
</dbReference>
<evidence type="ECO:0000313" key="1">
    <source>
        <dbReference type="EMBL" id="KAI5059606.1"/>
    </source>
</evidence>
<comment type="caution">
    <text evidence="1">The sequence shown here is derived from an EMBL/GenBank/DDBJ whole genome shotgun (WGS) entry which is preliminary data.</text>
</comment>